<organism evidence="1 2">
    <name type="scientific">Fumia xinanensis</name>
    <dbReference type="NCBI Taxonomy" id="2763659"/>
    <lineage>
        <taxon>Bacteria</taxon>
        <taxon>Bacillati</taxon>
        <taxon>Bacillota</taxon>
        <taxon>Clostridia</taxon>
        <taxon>Eubacteriales</taxon>
        <taxon>Oscillospiraceae</taxon>
        <taxon>Fumia</taxon>
    </lineage>
</organism>
<evidence type="ECO:0000313" key="1">
    <source>
        <dbReference type="EMBL" id="MBC8558984.1"/>
    </source>
</evidence>
<proteinExistence type="predicted"/>
<reference evidence="1" key="1">
    <citation type="submission" date="2020-08" db="EMBL/GenBank/DDBJ databases">
        <title>Genome public.</title>
        <authorList>
            <person name="Liu C."/>
            <person name="Sun Q."/>
        </authorList>
    </citation>
    <scope>NUCLEOTIDE SEQUENCE</scope>
    <source>
        <strain evidence="1">NSJ-33</strain>
    </source>
</reference>
<keyword evidence="2" id="KW-1185">Reference proteome</keyword>
<accession>A0A926E2N1</accession>
<comment type="caution">
    <text evidence="1">The sequence shown here is derived from an EMBL/GenBank/DDBJ whole genome shotgun (WGS) entry which is preliminary data.</text>
</comment>
<sequence>MPVIKIQSNLRLDPVTHCKIQKIAREEHRSLANMIDHLVKKEIKRYEMEHSEIIVTEEDIVLA</sequence>
<evidence type="ECO:0000313" key="2">
    <source>
        <dbReference type="Proteomes" id="UP000610760"/>
    </source>
</evidence>
<protein>
    <submittedName>
        <fullName evidence="1">Uncharacterized protein</fullName>
    </submittedName>
</protein>
<dbReference type="AlphaFoldDB" id="A0A926E2N1"/>
<gene>
    <name evidence="1" type="ORF">H8710_02755</name>
</gene>
<dbReference type="EMBL" id="JACRSV010000001">
    <property type="protein sequence ID" value="MBC8558984.1"/>
    <property type="molecule type" value="Genomic_DNA"/>
</dbReference>
<name>A0A926E2N1_9FIRM</name>
<dbReference type="RefSeq" id="WP_249293878.1">
    <property type="nucleotide sequence ID" value="NZ_JACRSV010000001.1"/>
</dbReference>
<dbReference type="Proteomes" id="UP000610760">
    <property type="component" value="Unassembled WGS sequence"/>
</dbReference>